<dbReference type="EMBL" id="NHNI01000001">
    <property type="protein sequence ID" value="OZY86616.1"/>
    <property type="molecule type" value="Genomic_DNA"/>
</dbReference>
<dbReference type="GO" id="GO:0008289">
    <property type="term" value="F:lipid binding"/>
    <property type="evidence" value="ECO:0007669"/>
    <property type="project" value="UniProtKB-KW"/>
</dbReference>
<dbReference type="PROSITE" id="PS51482">
    <property type="entry name" value="DEGV"/>
    <property type="match status" value="1"/>
</dbReference>
<evidence type="ECO:0000313" key="2">
    <source>
        <dbReference type="EMBL" id="OZY86616.1"/>
    </source>
</evidence>
<dbReference type="InterPro" id="IPR043168">
    <property type="entry name" value="DegV_C"/>
</dbReference>
<dbReference type="PANTHER" id="PTHR33434:SF2">
    <property type="entry name" value="FATTY ACID-BINDING PROTEIN TM_1468"/>
    <property type="match status" value="1"/>
</dbReference>
<gene>
    <name evidence="2" type="ORF">CBP51_06245</name>
</gene>
<sequence length="315" mass="36167">MTARTCIAVDSTCDLPAKFIQQHNIEVLPIYINHAKGQELDYRDPQTMLNFYKNHSRDVYGLAQSDPLSVNDMTDILKKRLLPKYDLVQVVTINSKKSDVFKRVSEAALVNEPRFRELERDEGRAPFRIRLYDSMSMFTGHALLVYELVKRIQVDKLPLNKSIREIDNMRDQVYGYLIPNDLSYMRERRHLRKGDNNISWINFKLASALNLRPIVQLHRGNTDKIDTGKGFLGALEKLLEHVKKQIQQGLTSDVITMSYGGLLEEIKDEPVLVAFREFCKQHNLKTMLSMMSMTGAVNVGPKSFALSFATDKDLV</sequence>
<dbReference type="RefSeq" id="WP_078045435.1">
    <property type="nucleotide sequence ID" value="NZ_NHNI01000001.1"/>
</dbReference>
<keyword evidence="1" id="KW-0446">Lipid-binding</keyword>
<proteinExistence type="predicted"/>
<dbReference type="Proteomes" id="UP000216101">
    <property type="component" value="Unassembled WGS sequence"/>
</dbReference>
<keyword evidence="3" id="KW-1185">Reference proteome</keyword>
<dbReference type="STRING" id="1209072.GCA_000766945_01357"/>
<evidence type="ECO:0000256" key="1">
    <source>
        <dbReference type="ARBA" id="ARBA00023121"/>
    </source>
</evidence>
<evidence type="ECO:0000313" key="3">
    <source>
        <dbReference type="Proteomes" id="UP000216101"/>
    </source>
</evidence>
<name>A0A266QAG3_9GAMM</name>
<dbReference type="Gene3D" id="3.40.50.10170">
    <property type="match status" value="1"/>
</dbReference>
<comment type="caution">
    <text evidence="2">The sequence shown here is derived from an EMBL/GenBank/DDBJ whole genome shotgun (WGS) entry which is preliminary data.</text>
</comment>
<protein>
    <submittedName>
        <fullName evidence="2">EDD domain protein</fullName>
    </submittedName>
</protein>
<reference evidence="3" key="1">
    <citation type="submission" date="2017-05" db="EMBL/GenBank/DDBJ databases">
        <authorList>
            <person name="Barney B.M."/>
        </authorList>
    </citation>
    <scope>NUCLEOTIDE SEQUENCE [LARGE SCALE GENOMIC DNA]</scope>
    <source>
        <strain evidence="3">PSBB022</strain>
    </source>
</reference>
<dbReference type="SUPFAM" id="SSF82549">
    <property type="entry name" value="DAK1/DegV-like"/>
    <property type="match status" value="1"/>
</dbReference>
<dbReference type="InterPro" id="IPR050270">
    <property type="entry name" value="DegV_domain_contain"/>
</dbReference>
<dbReference type="eggNOG" id="COG1307">
    <property type="taxonomic scope" value="Bacteria"/>
</dbReference>
<dbReference type="InterPro" id="IPR003797">
    <property type="entry name" value="DegV"/>
</dbReference>
<dbReference type="Pfam" id="PF02645">
    <property type="entry name" value="DegV"/>
    <property type="match status" value="1"/>
</dbReference>
<dbReference type="PANTHER" id="PTHR33434">
    <property type="entry name" value="DEGV DOMAIN-CONTAINING PROTEIN DR_1986-RELATED"/>
    <property type="match status" value="1"/>
</dbReference>
<dbReference type="Gene3D" id="3.30.1180.10">
    <property type="match status" value="1"/>
</dbReference>
<organism evidence="2 3">
    <name type="scientific">Cellvibrio mixtus</name>
    <dbReference type="NCBI Taxonomy" id="39650"/>
    <lineage>
        <taxon>Bacteria</taxon>
        <taxon>Pseudomonadati</taxon>
        <taxon>Pseudomonadota</taxon>
        <taxon>Gammaproteobacteria</taxon>
        <taxon>Cellvibrionales</taxon>
        <taxon>Cellvibrionaceae</taxon>
        <taxon>Cellvibrio</taxon>
    </lineage>
</organism>
<dbReference type="AlphaFoldDB" id="A0A266QAG3"/>
<accession>A0A266QAG3</accession>